<accession>A0A6A1UY89</accession>
<dbReference type="AlphaFoldDB" id="A0A6A1UY89"/>
<feature type="chain" id="PRO_5025405172" evidence="1">
    <location>
        <begin position="20"/>
        <end position="135"/>
    </location>
</feature>
<keyword evidence="3" id="KW-1185">Reference proteome</keyword>
<comment type="caution">
    <text evidence="2">The sequence shown here is derived from an EMBL/GenBank/DDBJ whole genome shotgun (WGS) entry which is preliminary data.</text>
</comment>
<keyword evidence="1" id="KW-0732">Signal</keyword>
<sequence length="135" mass="14435">MTIRLMIIVVFVLSSGPHSKVRDELHIYLEHAIDIPELLPMPSPLQPPTDGQYVCIGGVGNTGEGKGVDLCGGAENMGDGRGVDMCGGDAIRGAEGGDFYGAYGANEDLFGDVLLHPLKKDHGMDHLLMMFYCDV</sequence>
<evidence type="ECO:0000256" key="1">
    <source>
        <dbReference type="SAM" id="SignalP"/>
    </source>
</evidence>
<reference evidence="2 3" key="1">
    <citation type="journal article" date="2019" name="Plant Biotechnol. J.">
        <title>The red bayberry genome and genetic basis of sex determination.</title>
        <authorList>
            <person name="Jia H.M."/>
            <person name="Jia H.J."/>
            <person name="Cai Q.L."/>
            <person name="Wang Y."/>
            <person name="Zhao H.B."/>
            <person name="Yang W.F."/>
            <person name="Wang G.Y."/>
            <person name="Li Y.H."/>
            <person name="Zhan D.L."/>
            <person name="Shen Y.T."/>
            <person name="Niu Q.F."/>
            <person name="Chang L."/>
            <person name="Qiu J."/>
            <person name="Zhao L."/>
            <person name="Xie H.B."/>
            <person name="Fu W.Y."/>
            <person name="Jin J."/>
            <person name="Li X.W."/>
            <person name="Jiao Y."/>
            <person name="Zhou C.C."/>
            <person name="Tu T."/>
            <person name="Chai C.Y."/>
            <person name="Gao J.L."/>
            <person name="Fan L.J."/>
            <person name="van de Weg E."/>
            <person name="Wang J.Y."/>
            <person name="Gao Z.S."/>
        </authorList>
    </citation>
    <scope>NUCLEOTIDE SEQUENCE [LARGE SCALE GENOMIC DNA]</scope>
    <source>
        <tissue evidence="2">Leaves</tissue>
    </source>
</reference>
<dbReference type="Proteomes" id="UP000516437">
    <property type="component" value="Chromosome 7"/>
</dbReference>
<dbReference type="EMBL" id="RXIC02000025">
    <property type="protein sequence ID" value="KAB1205339.1"/>
    <property type="molecule type" value="Genomic_DNA"/>
</dbReference>
<evidence type="ECO:0000313" key="2">
    <source>
        <dbReference type="EMBL" id="KAB1205339.1"/>
    </source>
</evidence>
<feature type="signal peptide" evidence="1">
    <location>
        <begin position="1"/>
        <end position="19"/>
    </location>
</feature>
<gene>
    <name evidence="2" type="ORF">CJ030_MR7G010720</name>
</gene>
<proteinExistence type="predicted"/>
<name>A0A6A1UY89_9ROSI</name>
<evidence type="ECO:0000313" key="3">
    <source>
        <dbReference type="Proteomes" id="UP000516437"/>
    </source>
</evidence>
<organism evidence="2 3">
    <name type="scientific">Morella rubra</name>
    <name type="common">Chinese bayberry</name>
    <dbReference type="NCBI Taxonomy" id="262757"/>
    <lineage>
        <taxon>Eukaryota</taxon>
        <taxon>Viridiplantae</taxon>
        <taxon>Streptophyta</taxon>
        <taxon>Embryophyta</taxon>
        <taxon>Tracheophyta</taxon>
        <taxon>Spermatophyta</taxon>
        <taxon>Magnoliopsida</taxon>
        <taxon>eudicotyledons</taxon>
        <taxon>Gunneridae</taxon>
        <taxon>Pentapetalae</taxon>
        <taxon>rosids</taxon>
        <taxon>fabids</taxon>
        <taxon>Fagales</taxon>
        <taxon>Myricaceae</taxon>
        <taxon>Morella</taxon>
    </lineage>
</organism>
<protein>
    <submittedName>
        <fullName evidence="2">Uncharacterized protein</fullName>
    </submittedName>
</protein>